<dbReference type="InterPro" id="IPR011171">
    <property type="entry name" value="GMF"/>
</dbReference>
<proteinExistence type="inferred from homology"/>
<dbReference type="GeneID" id="4622934"/>
<dbReference type="SMART" id="SM00102">
    <property type="entry name" value="ADF"/>
    <property type="match status" value="1"/>
</dbReference>
<dbReference type="InParanoid" id="Q750I2"/>
<evidence type="ECO:0000313" key="6">
    <source>
        <dbReference type="Proteomes" id="UP000000591"/>
    </source>
</evidence>
<dbReference type="InterPro" id="IPR029006">
    <property type="entry name" value="ADF-H/Gelsolin-like_dom_sf"/>
</dbReference>
<dbReference type="PROSITE" id="PS51263">
    <property type="entry name" value="ADF_H"/>
    <property type="match status" value="1"/>
</dbReference>
<dbReference type="Pfam" id="PF00241">
    <property type="entry name" value="Cofilin_ADF"/>
    <property type="match status" value="1"/>
</dbReference>
<comment type="similarity">
    <text evidence="1 3">Belongs to the actin-binding proteins ADF family. GMF subfamily.</text>
</comment>
<dbReference type="HOGENOM" id="CLU_087056_0_0_1"/>
<dbReference type="Proteomes" id="UP000000591">
    <property type="component" value="Chromosome VII"/>
</dbReference>
<dbReference type="GO" id="GO:0034316">
    <property type="term" value="P:negative regulation of Arp2/3 complex-mediated actin nucleation"/>
    <property type="evidence" value="ECO:0000318"/>
    <property type="project" value="GO_Central"/>
</dbReference>
<comment type="subcellular location">
    <subcellularLocation>
        <location evidence="3">Cytoplasm</location>
    </subcellularLocation>
    <subcellularLocation>
        <location evidence="3">Nucleus</location>
    </subcellularLocation>
</comment>
<evidence type="ECO:0000313" key="5">
    <source>
        <dbReference type="EMBL" id="AAS54459.1"/>
    </source>
</evidence>
<accession>Q750I2</accession>
<dbReference type="eggNOG" id="KOG1736">
    <property type="taxonomic scope" value="Eukaryota"/>
</dbReference>
<gene>
    <name evidence="5" type="ORF">AGOS_AGL031W</name>
</gene>
<protein>
    <submittedName>
        <fullName evidence="5">AGL031Wp</fullName>
    </submittedName>
</protein>
<evidence type="ECO:0000259" key="4">
    <source>
        <dbReference type="PROSITE" id="PS51263"/>
    </source>
</evidence>
<dbReference type="PIRSF" id="PIRSF001788">
    <property type="entry name" value="GMF-beta"/>
    <property type="match status" value="1"/>
</dbReference>
<feature type="domain" description="ADF-H" evidence="4">
    <location>
        <begin position="3"/>
        <end position="147"/>
    </location>
</feature>
<dbReference type="FunFam" id="3.40.20.10:FF:000063">
    <property type="entry name" value="YDR063W-like protein"/>
    <property type="match status" value="1"/>
</dbReference>
<dbReference type="KEGG" id="ago:AGOS_AGL031W"/>
<dbReference type="InterPro" id="IPR002108">
    <property type="entry name" value="ADF-H"/>
</dbReference>
<dbReference type="RefSeq" id="NP_986635.1">
    <property type="nucleotide sequence ID" value="NM_211697.1"/>
</dbReference>
<dbReference type="SUPFAM" id="SSF55753">
    <property type="entry name" value="Actin depolymerizing proteins"/>
    <property type="match status" value="1"/>
</dbReference>
<dbReference type="Gene3D" id="3.40.20.10">
    <property type="entry name" value="Severin"/>
    <property type="match status" value="1"/>
</dbReference>
<dbReference type="GO" id="GO:0005634">
    <property type="term" value="C:nucleus"/>
    <property type="evidence" value="ECO:0007669"/>
    <property type="project" value="UniProtKB-SubCell"/>
</dbReference>
<organism evidence="5 6">
    <name type="scientific">Eremothecium gossypii (strain ATCC 10895 / CBS 109.51 / FGSC 9923 / NRRL Y-1056)</name>
    <name type="common">Yeast</name>
    <name type="synonym">Ashbya gossypii</name>
    <dbReference type="NCBI Taxonomy" id="284811"/>
    <lineage>
        <taxon>Eukaryota</taxon>
        <taxon>Fungi</taxon>
        <taxon>Dikarya</taxon>
        <taxon>Ascomycota</taxon>
        <taxon>Saccharomycotina</taxon>
        <taxon>Saccharomycetes</taxon>
        <taxon>Saccharomycetales</taxon>
        <taxon>Saccharomycetaceae</taxon>
        <taxon>Eremothecium</taxon>
    </lineage>
</organism>
<dbReference type="PANTHER" id="PTHR11249:SF2">
    <property type="entry name" value="GLIA MATURATION FACTOR"/>
    <property type="match status" value="1"/>
</dbReference>
<keyword evidence="3" id="KW-0539">Nucleus</keyword>
<dbReference type="CDD" id="cd11283">
    <property type="entry name" value="ADF_GMF-beta_like"/>
    <property type="match status" value="1"/>
</dbReference>
<dbReference type="FunCoup" id="Q750I2">
    <property type="interactions" value="110"/>
</dbReference>
<dbReference type="GO" id="GO:0071933">
    <property type="term" value="F:Arp2/3 complex binding"/>
    <property type="evidence" value="ECO:0000318"/>
    <property type="project" value="GO_Central"/>
</dbReference>
<dbReference type="GO" id="GO:0030479">
    <property type="term" value="C:actin cortical patch"/>
    <property type="evidence" value="ECO:0000318"/>
    <property type="project" value="GO_Central"/>
</dbReference>
<dbReference type="GO" id="GO:0030864">
    <property type="term" value="C:cortical actin cytoskeleton"/>
    <property type="evidence" value="ECO:0000318"/>
    <property type="project" value="GO_Central"/>
</dbReference>
<dbReference type="OrthoDB" id="3919494at2759"/>
<evidence type="ECO:0000256" key="3">
    <source>
        <dbReference type="PIRNR" id="PIRNR001788"/>
    </source>
</evidence>
<name>Q750I2_EREGS</name>
<dbReference type="AlphaFoldDB" id="Q750I2"/>
<dbReference type="PANTHER" id="PTHR11249">
    <property type="entry name" value="GLIAL FACTOR NATURATION FACTOR"/>
    <property type="match status" value="1"/>
</dbReference>
<keyword evidence="6" id="KW-1185">Reference proteome</keyword>
<dbReference type="OMA" id="EWKMLYA"/>
<evidence type="ECO:0000256" key="1">
    <source>
        <dbReference type="ARBA" id="ARBA00010055"/>
    </source>
</evidence>
<dbReference type="EMBL" id="AE016820">
    <property type="protein sequence ID" value="AAS54459.1"/>
    <property type="molecule type" value="Genomic_DNA"/>
</dbReference>
<evidence type="ECO:0000256" key="2">
    <source>
        <dbReference type="ARBA" id="ARBA00022490"/>
    </source>
</evidence>
<reference evidence="5 6" key="1">
    <citation type="journal article" date="2004" name="Science">
        <title>The Ashbya gossypii genome as a tool for mapping the ancient Saccharomyces cerevisiae genome.</title>
        <authorList>
            <person name="Dietrich F.S."/>
            <person name="Voegeli S."/>
            <person name="Brachat S."/>
            <person name="Lerch A."/>
            <person name="Gates K."/>
            <person name="Steiner S."/>
            <person name="Mohr C."/>
            <person name="Pohlmann R."/>
            <person name="Luedi P."/>
            <person name="Choi S."/>
            <person name="Wing R.A."/>
            <person name="Flavier A."/>
            <person name="Gaffney T.D."/>
            <person name="Philippsen P."/>
        </authorList>
    </citation>
    <scope>NUCLEOTIDE SEQUENCE [LARGE SCALE GENOMIC DNA]</scope>
    <source>
        <strain evidence="6">ATCC 10895 / CBS 109.51 / FGSC 9923 / NRRL Y-1056</strain>
    </source>
</reference>
<dbReference type="STRING" id="284811.Q750I2"/>
<reference evidence="6" key="2">
    <citation type="journal article" date="2013" name="G3 (Bethesda)">
        <title>Genomes of Ashbya fungi isolated from insects reveal four mating-type loci, numerous translocations, lack of transposons, and distinct gene duplications.</title>
        <authorList>
            <person name="Dietrich F.S."/>
            <person name="Voegeli S."/>
            <person name="Kuo S."/>
            <person name="Philippsen P."/>
        </authorList>
    </citation>
    <scope>GENOME REANNOTATION</scope>
    <source>
        <strain evidence="6">ATCC 10895 / CBS 109.51 / FGSC 9923 / NRRL Y-1056</strain>
    </source>
</reference>
<dbReference type="GO" id="GO:0071846">
    <property type="term" value="P:actin filament debranching"/>
    <property type="evidence" value="ECO:0000318"/>
    <property type="project" value="GO_Central"/>
</dbReference>
<dbReference type="GO" id="GO:0003779">
    <property type="term" value="F:actin binding"/>
    <property type="evidence" value="ECO:0007669"/>
    <property type="project" value="InterPro"/>
</dbReference>
<sequence length="148" mass="16428">MSQLYQLSDHTRAAIRQFRLATSRADALQTLVLAIRPRPSYEIVVDNDATEEAAGEVSGLEDLAEVLPDNTPRFVLLAYPLSSDGRQRTALVLLHWKPATVVSQEWKMLYAGATELVRSECAPNKFLEVSSGLEEDADVEDLRSQIEA</sequence>
<keyword evidence="2 3" id="KW-0963">Cytoplasm</keyword>